<evidence type="ECO:0000313" key="6">
    <source>
        <dbReference type="Proteomes" id="UP000053342"/>
    </source>
</evidence>
<evidence type="ECO:0000256" key="3">
    <source>
        <dbReference type="ARBA" id="ARBA00022806"/>
    </source>
</evidence>
<dbReference type="PANTHER" id="PTHR18934:SF99">
    <property type="entry name" value="ATP-DEPENDENT RNA HELICASE DHX37-RELATED"/>
    <property type="match status" value="1"/>
</dbReference>
<dbReference type="PANTHER" id="PTHR18934">
    <property type="entry name" value="ATP-DEPENDENT RNA HELICASE"/>
    <property type="match status" value="1"/>
</dbReference>
<evidence type="ECO:0000313" key="5">
    <source>
        <dbReference type="EMBL" id="KIW48855.1"/>
    </source>
</evidence>
<sequence length="170" mass="18959">MDSIARNQLTVVDIRRLEDGPQKPLANAPWPPNHQDILNARCRLPVYGSYDQILDTYHQSQVMIRSGDTGSGKSTQVPQLLVHDEWASGLKVAGTQPRRLAAKELRCSSLGRNEEMGVRDTCRTFTQILGEGGRPDKGRLTISTPRVLFIIVVDGRYDRTTDGSSKRESQ</sequence>
<keyword evidence="1" id="KW-0547">Nucleotide-binding</keyword>
<dbReference type="InterPro" id="IPR027417">
    <property type="entry name" value="P-loop_NTPase"/>
</dbReference>
<dbReference type="GO" id="GO:0016787">
    <property type="term" value="F:hydrolase activity"/>
    <property type="evidence" value="ECO:0007669"/>
    <property type="project" value="UniProtKB-KW"/>
</dbReference>
<keyword evidence="2" id="KW-0378">Hydrolase</keyword>
<dbReference type="GO" id="GO:0004386">
    <property type="term" value="F:helicase activity"/>
    <property type="evidence" value="ECO:0007669"/>
    <property type="project" value="UniProtKB-KW"/>
</dbReference>
<dbReference type="EMBL" id="KN847332">
    <property type="protein sequence ID" value="KIW48855.1"/>
    <property type="molecule type" value="Genomic_DNA"/>
</dbReference>
<dbReference type="VEuPathDB" id="FungiDB:PV06_01416"/>
<dbReference type="GO" id="GO:0003723">
    <property type="term" value="F:RNA binding"/>
    <property type="evidence" value="ECO:0007669"/>
    <property type="project" value="TreeGrafter"/>
</dbReference>
<name>A0A0D2E239_9EURO</name>
<dbReference type="Gene3D" id="3.40.50.300">
    <property type="entry name" value="P-loop containing nucleotide triphosphate hydrolases"/>
    <property type="match status" value="1"/>
</dbReference>
<dbReference type="GO" id="GO:0005524">
    <property type="term" value="F:ATP binding"/>
    <property type="evidence" value="ECO:0007669"/>
    <property type="project" value="UniProtKB-KW"/>
</dbReference>
<dbReference type="RefSeq" id="XP_016269071.1">
    <property type="nucleotide sequence ID" value="XM_016402018.1"/>
</dbReference>
<evidence type="ECO:0000256" key="4">
    <source>
        <dbReference type="ARBA" id="ARBA00022840"/>
    </source>
</evidence>
<protein>
    <submittedName>
        <fullName evidence="5">Uncharacterized protein</fullName>
    </submittedName>
</protein>
<dbReference type="STRING" id="215243.A0A0D2E239"/>
<dbReference type="OrthoDB" id="5600252at2759"/>
<evidence type="ECO:0000256" key="2">
    <source>
        <dbReference type="ARBA" id="ARBA00022801"/>
    </source>
</evidence>
<dbReference type="GeneID" id="27353490"/>
<proteinExistence type="predicted"/>
<reference evidence="5 6" key="1">
    <citation type="submission" date="2015-01" db="EMBL/GenBank/DDBJ databases">
        <title>The Genome Sequence of Exophiala oligosperma CBS72588.</title>
        <authorList>
            <consortium name="The Broad Institute Genomics Platform"/>
            <person name="Cuomo C."/>
            <person name="de Hoog S."/>
            <person name="Gorbushina A."/>
            <person name="Stielow B."/>
            <person name="Teixiera M."/>
            <person name="Abouelleil A."/>
            <person name="Chapman S.B."/>
            <person name="Priest M."/>
            <person name="Young S.K."/>
            <person name="Wortman J."/>
            <person name="Nusbaum C."/>
            <person name="Birren B."/>
        </authorList>
    </citation>
    <scope>NUCLEOTIDE SEQUENCE [LARGE SCALE GENOMIC DNA]</scope>
    <source>
        <strain evidence="5 6">CBS 72588</strain>
    </source>
</reference>
<dbReference type="AlphaFoldDB" id="A0A0D2E239"/>
<evidence type="ECO:0000256" key="1">
    <source>
        <dbReference type="ARBA" id="ARBA00022741"/>
    </source>
</evidence>
<dbReference type="Proteomes" id="UP000053342">
    <property type="component" value="Unassembled WGS sequence"/>
</dbReference>
<dbReference type="SUPFAM" id="SSF52540">
    <property type="entry name" value="P-loop containing nucleoside triphosphate hydrolases"/>
    <property type="match status" value="1"/>
</dbReference>
<keyword evidence="6" id="KW-1185">Reference proteome</keyword>
<dbReference type="HOGENOM" id="CLU_1570672_0_0_1"/>
<organism evidence="5 6">
    <name type="scientific">Exophiala oligosperma</name>
    <dbReference type="NCBI Taxonomy" id="215243"/>
    <lineage>
        <taxon>Eukaryota</taxon>
        <taxon>Fungi</taxon>
        <taxon>Dikarya</taxon>
        <taxon>Ascomycota</taxon>
        <taxon>Pezizomycotina</taxon>
        <taxon>Eurotiomycetes</taxon>
        <taxon>Chaetothyriomycetidae</taxon>
        <taxon>Chaetothyriales</taxon>
        <taxon>Herpotrichiellaceae</taxon>
        <taxon>Exophiala</taxon>
    </lineage>
</organism>
<keyword evidence="3" id="KW-0347">Helicase</keyword>
<keyword evidence="4" id="KW-0067">ATP-binding</keyword>
<accession>A0A0D2E239</accession>
<gene>
    <name evidence="5" type="ORF">PV06_01416</name>
</gene>